<dbReference type="InterPro" id="IPR009078">
    <property type="entry name" value="Ferritin-like_SF"/>
</dbReference>
<protein>
    <submittedName>
        <fullName evidence="1">Uncharacterized protein</fullName>
    </submittedName>
</protein>
<dbReference type="OrthoDB" id="571340at2"/>
<evidence type="ECO:0000313" key="2">
    <source>
        <dbReference type="Proteomes" id="UP000238937"/>
    </source>
</evidence>
<accession>A0A2T1GI44</accession>
<sequence length="307" mass="35158">MLMQSTYTYTSILHDAIKVDWQVADLIGGDKQLDFTKSFLPEALVGSDAIECLNAREKLLLNQIRGKSYLHLFVLVEEFIIPMVWAQLQRKGYRDADALHALLCFTEEEGKHIRLFQNFAAAFDRGFNTPCAGVEPREEIAKQVLTYHPLSVLLLTLQFEWTTQSHYLESVRDNHAENLDRCFSNLLKYHWLEEAQHTKLDALLLYELVPTMPDREIEIAIEDYLKLVTILNEILMAQVQLDLVSLQAAISRPLTTANLQEIQSHQSQAYRWAFLCTGLTHPNFVKILNDISPTLKTRVTALAQSLS</sequence>
<dbReference type="EMBL" id="PVWO01000078">
    <property type="protein sequence ID" value="PSB57398.1"/>
    <property type="molecule type" value="Genomic_DNA"/>
</dbReference>
<dbReference type="SUPFAM" id="SSF47240">
    <property type="entry name" value="Ferritin-like"/>
    <property type="match status" value="1"/>
</dbReference>
<dbReference type="Proteomes" id="UP000238937">
    <property type="component" value="Unassembled WGS sequence"/>
</dbReference>
<evidence type="ECO:0000313" key="1">
    <source>
        <dbReference type="EMBL" id="PSB57398.1"/>
    </source>
</evidence>
<dbReference type="AlphaFoldDB" id="A0A2T1GI44"/>
<proteinExistence type="predicted"/>
<gene>
    <name evidence="1" type="ORF">C7B77_08540</name>
</gene>
<dbReference type="RefSeq" id="WP_106302831.1">
    <property type="nucleotide sequence ID" value="NZ_PVWO01000078.1"/>
</dbReference>
<name>A0A2T1GI44_9CYAN</name>
<reference evidence="1 2" key="1">
    <citation type="submission" date="2018-03" db="EMBL/GenBank/DDBJ databases">
        <title>The ancient ancestry and fast evolution of plastids.</title>
        <authorList>
            <person name="Moore K.R."/>
            <person name="Magnabosco C."/>
            <person name="Momper L."/>
            <person name="Gold D.A."/>
            <person name="Bosak T."/>
            <person name="Fournier G.P."/>
        </authorList>
    </citation>
    <scope>NUCLEOTIDE SEQUENCE [LARGE SCALE GENOMIC DNA]</scope>
    <source>
        <strain evidence="1 2">CCALA 037</strain>
    </source>
</reference>
<comment type="caution">
    <text evidence="1">The sequence shown here is derived from an EMBL/GenBank/DDBJ whole genome shotgun (WGS) entry which is preliminary data.</text>
</comment>
<keyword evidence="2" id="KW-1185">Reference proteome</keyword>
<organism evidence="1 2">
    <name type="scientific">Chamaesiphon polymorphus CCALA 037</name>
    <dbReference type="NCBI Taxonomy" id="2107692"/>
    <lineage>
        <taxon>Bacteria</taxon>
        <taxon>Bacillati</taxon>
        <taxon>Cyanobacteriota</taxon>
        <taxon>Cyanophyceae</taxon>
        <taxon>Gomontiellales</taxon>
        <taxon>Chamaesiphonaceae</taxon>
        <taxon>Chamaesiphon</taxon>
    </lineage>
</organism>